<dbReference type="InterPro" id="IPR020095">
    <property type="entry name" value="PsdUridine_synth_TruA_C"/>
</dbReference>
<evidence type="ECO:0000256" key="7">
    <source>
        <dbReference type="ARBA" id="ARBA00023242"/>
    </source>
</evidence>
<comment type="catalytic activity">
    <reaction evidence="8">
        <text>a uridine in tRNA = a pseudouridine in tRNA</text>
        <dbReference type="Rhea" id="RHEA:54572"/>
        <dbReference type="Rhea" id="RHEA-COMP:13339"/>
        <dbReference type="Rhea" id="RHEA-COMP:13934"/>
        <dbReference type="ChEBI" id="CHEBI:65314"/>
        <dbReference type="ChEBI" id="CHEBI:65315"/>
    </reaction>
</comment>
<evidence type="ECO:0000313" key="14">
    <source>
        <dbReference type="Proteomes" id="UP000247498"/>
    </source>
</evidence>
<feature type="region of interest" description="Disordered" evidence="11">
    <location>
        <begin position="1"/>
        <end position="64"/>
    </location>
</feature>
<feature type="compositionally biased region" description="Acidic residues" evidence="11">
    <location>
        <begin position="44"/>
        <end position="56"/>
    </location>
</feature>
<comment type="subcellular location">
    <subcellularLocation>
        <location evidence="2">Nucleus</location>
    </subcellularLocation>
</comment>
<name>A0A2V0P2S3_9CHLO</name>
<dbReference type="Proteomes" id="UP000247498">
    <property type="component" value="Unassembled WGS sequence"/>
</dbReference>
<evidence type="ECO:0000256" key="6">
    <source>
        <dbReference type="ARBA" id="ARBA00023235"/>
    </source>
</evidence>
<dbReference type="InterPro" id="IPR020097">
    <property type="entry name" value="PsdUridine_synth_TruA_a/b_dom"/>
</dbReference>
<evidence type="ECO:0000256" key="3">
    <source>
        <dbReference type="ARBA" id="ARBA00009375"/>
    </source>
</evidence>
<dbReference type="GO" id="GO:1990481">
    <property type="term" value="P:mRNA pseudouridine synthesis"/>
    <property type="evidence" value="ECO:0007669"/>
    <property type="project" value="TreeGrafter"/>
</dbReference>
<feature type="domain" description="Pseudouridine synthase I TruA alpha/beta" evidence="12">
    <location>
        <begin position="273"/>
        <end position="378"/>
    </location>
</feature>
<dbReference type="Pfam" id="PF01416">
    <property type="entry name" value="PseudoU_synth_1"/>
    <property type="match status" value="1"/>
</dbReference>
<protein>
    <submittedName>
        <fullName evidence="13">tRNA pseudouridine synthase, mitochondrial-like</fullName>
    </submittedName>
</protein>
<dbReference type="OrthoDB" id="10256309at2759"/>
<dbReference type="FunFam" id="3.30.70.660:FF:000002">
    <property type="entry name" value="tRNA pseudouridine synthase"/>
    <property type="match status" value="1"/>
</dbReference>
<dbReference type="NCBIfam" id="TIGR00071">
    <property type="entry name" value="hisT_truA"/>
    <property type="match status" value="1"/>
</dbReference>
<dbReference type="InterPro" id="IPR020103">
    <property type="entry name" value="PsdUridine_synth_cat_dom_sf"/>
</dbReference>
<dbReference type="InterPro" id="IPR020094">
    <property type="entry name" value="TruA/RsuA/RluB/E/F_N"/>
</dbReference>
<dbReference type="EMBL" id="BDRX01000025">
    <property type="protein sequence ID" value="GBF91497.1"/>
    <property type="molecule type" value="Genomic_DNA"/>
</dbReference>
<reference evidence="13 14" key="1">
    <citation type="journal article" date="2018" name="Sci. Rep.">
        <title>Raphidocelis subcapitata (=Pseudokirchneriella subcapitata) provides an insight into genome evolution and environmental adaptations in the Sphaeropleales.</title>
        <authorList>
            <person name="Suzuki S."/>
            <person name="Yamaguchi H."/>
            <person name="Nakajima N."/>
            <person name="Kawachi M."/>
        </authorList>
    </citation>
    <scope>NUCLEOTIDE SEQUENCE [LARGE SCALE GENOMIC DNA]</scope>
    <source>
        <strain evidence="13 14">NIES-35</strain>
    </source>
</reference>
<gene>
    <name evidence="13" type="ORF">Rsub_04237</name>
</gene>
<feature type="region of interest" description="Disordered" evidence="11">
    <location>
        <begin position="203"/>
        <end position="256"/>
    </location>
</feature>
<evidence type="ECO:0000256" key="5">
    <source>
        <dbReference type="ARBA" id="ARBA00022694"/>
    </source>
</evidence>
<comment type="catalytic activity">
    <reaction evidence="1">
        <text>a uridine in mRNA = a pseudouridine in mRNA</text>
        <dbReference type="Rhea" id="RHEA:56644"/>
        <dbReference type="Rhea" id="RHEA-COMP:14658"/>
        <dbReference type="Rhea" id="RHEA-COMP:14659"/>
        <dbReference type="ChEBI" id="CHEBI:65314"/>
        <dbReference type="ChEBI" id="CHEBI:65315"/>
    </reaction>
</comment>
<dbReference type="FunCoup" id="A0A2V0P2S3">
    <property type="interactions" value="1978"/>
</dbReference>
<feature type="region of interest" description="Disordered" evidence="11">
    <location>
        <begin position="455"/>
        <end position="479"/>
    </location>
</feature>
<dbReference type="Gene3D" id="3.30.70.660">
    <property type="entry name" value="Pseudouridine synthase I, catalytic domain, C-terminal subdomain"/>
    <property type="match status" value="1"/>
</dbReference>
<feature type="active site" description="Nucleophile" evidence="9">
    <location>
        <position position="127"/>
    </location>
</feature>
<keyword evidence="5" id="KW-0819">tRNA processing</keyword>
<dbReference type="GO" id="GO:0031119">
    <property type="term" value="P:tRNA pseudouridine synthesis"/>
    <property type="evidence" value="ECO:0007669"/>
    <property type="project" value="InterPro"/>
</dbReference>
<evidence type="ECO:0000256" key="1">
    <source>
        <dbReference type="ARBA" id="ARBA00001166"/>
    </source>
</evidence>
<dbReference type="InParanoid" id="A0A2V0P2S3"/>
<keyword evidence="14" id="KW-1185">Reference proteome</keyword>
<evidence type="ECO:0000256" key="4">
    <source>
        <dbReference type="ARBA" id="ARBA00022664"/>
    </source>
</evidence>
<evidence type="ECO:0000313" key="13">
    <source>
        <dbReference type="EMBL" id="GBF91497.1"/>
    </source>
</evidence>
<dbReference type="GO" id="GO:0005634">
    <property type="term" value="C:nucleus"/>
    <property type="evidence" value="ECO:0007669"/>
    <property type="project" value="UniProtKB-SubCell"/>
</dbReference>
<proteinExistence type="inferred from homology"/>
<feature type="compositionally biased region" description="Polar residues" evidence="11">
    <location>
        <begin position="1"/>
        <end position="10"/>
    </location>
</feature>
<dbReference type="FunFam" id="3.30.70.580:FF:000002">
    <property type="entry name" value="tRNA pseudouridine synthase"/>
    <property type="match status" value="1"/>
</dbReference>
<dbReference type="GO" id="GO:0009982">
    <property type="term" value="F:pseudouridine synthase activity"/>
    <property type="evidence" value="ECO:0007669"/>
    <property type="project" value="InterPro"/>
</dbReference>
<evidence type="ECO:0000256" key="11">
    <source>
        <dbReference type="SAM" id="MobiDB-lite"/>
    </source>
</evidence>
<evidence type="ECO:0000256" key="8">
    <source>
        <dbReference type="ARBA" id="ARBA00036943"/>
    </source>
</evidence>
<keyword evidence="6" id="KW-0413">Isomerase</keyword>
<dbReference type="InterPro" id="IPR041708">
    <property type="entry name" value="PUS1/PUS2-like"/>
</dbReference>
<comment type="similarity">
    <text evidence="3">Belongs to the tRNA pseudouridine synthase TruA family.</text>
</comment>
<comment type="caution">
    <text evidence="13">The sequence shown here is derived from an EMBL/GenBank/DDBJ whole genome shotgun (WGS) entry which is preliminary data.</text>
</comment>
<dbReference type="STRING" id="307507.A0A2V0P2S3"/>
<dbReference type="InterPro" id="IPR001406">
    <property type="entry name" value="PsdUridine_synth_TruA"/>
</dbReference>
<accession>A0A2V0P2S3</accession>
<sequence>MQQHVDQEQQVEGAQRGEGKQRGEGEQQGEHRGEETEVQQQMEAMEDAEGAEEQAEGGEGGTEKRRRRKYAVWVAYVGAGYHGMQRNPGCATIEEELERALVRADAIPEELAGSFIGIKWSRCARTDKGVSAVSQVVSAKICGDPLEAFAGRVNAHLPDQIRVLGISRATEGFSARLFCDKRRYEYVLPVWMFDKNMGKGRTAADVESARQQLQREAGGSGGGGGGGGGGGRQQAASNGDDEKRHQRRMRSEVASSSYDFSAEEQQRLNALLRQYCGTHNFHNYTVKVDPYSNEALRYILSFDCAGTVQLGGRTWARLVVVGQSFMLHQIRKMVGMVVAIMRGAAPPGCLAAALDPDRDFNVPMAPELGLFLAEAYFDGYNRRFGGVHGALTLDNFRDAANAFQQRVYRHMAVRDDDEMVNAAWIRTLHNDPNFRFSTWDATPKVRHVKSVKRAESVAAQRHGGGGGGGGEAKRQLEAAPSGAAAVTEEEREAKRAALAVPAAAIAAQRAAAAVSEAPLADVDELDALY</sequence>
<feature type="compositionally biased region" description="Basic and acidic residues" evidence="11">
    <location>
        <begin position="15"/>
        <end position="35"/>
    </location>
</feature>
<dbReference type="AlphaFoldDB" id="A0A2V0P2S3"/>
<dbReference type="SUPFAM" id="SSF55120">
    <property type="entry name" value="Pseudouridine synthase"/>
    <property type="match status" value="1"/>
</dbReference>
<dbReference type="Gene3D" id="3.30.70.580">
    <property type="entry name" value="Pseudouridine synthase I, catalytic domain, N-terminal subdomain"/>
    <property type="match status" value="1"/>
</dbReference>
<keyword evidence="7" id="KW-0539">Nucleus</keyword>
<dbReference type="GO" id="GO:0003723">
    <property type="term" value="F:RNA binding"/>
    <property type="evidence" value="ECO:0007669"/>
    <property type="project" value="InterPro"/>
</dbReference>
<feature type="binding site" evidence="10">
    <location>
        <position position="184"/>
    </location>
    <ligand>
        <name>substrate</name>
    </ligand>
</feature>
<evidence type="ECO:0000259" key="12">
    <source>
        <dbReference type="Pfam" id="PF01416"/>
    </source>
</evidence>
<evidence type="ECO:0000256" key="2">
    <source>
        <dbReference type="ARBA" id="ARBA00004123"/>
    </source>
</evidence>
<dbReference type="CDD" id="cd02568">
    <property type="entry name" value="PseudoU_synth_PUS1_PUS2"/>
    <property type="match status" value="1"/>
</dbReference>
<dbReference type="GO" id="GO:0006397">
    <property type="term" value="P:mRNA processing"/>
    <property type="evidence" value="ECO:0007669"/>
    <property type="project" value="UniProtKB-KW"/>
</dbReference>
<dbReference type="PANTHER" id="PTHR11142">
    <property type="entry name" value="PSEUDOURIDYLATE SYNTHASE"/>
    <property type="match status" value="1"/>
</dbReference>
<evidence type="ECO:0000256" key="10">
    <source>
        <dbReference type="PIRSR" id="PIRSR641708-2"/>
    </source>
</evidence>
<dbReference type="PANTHER" id="PTHR11142:SF4">
    <property type="entry name" value="PSEUDOURIDYLATE SYNTHASE 1 HOMOLOG"/>
    <property type="match status" value="1"/>
</dbReference>
<feature type="compositionally biased region" description="Gly residues" evidence="11">
    <location>
        <begin position="218"/>
        <end position="232"/>
    </location>
</feature>
<keyword evidence="4" id="KW-0507">mRNA processing</keyword>
<evidence type="ECO:0000256" key="9">
    <source>
        <dbReference type="PIRSR" id="PIRSR641708-1"/>
    </source>
</evidence>
<organism evidence="13 14">
    <name type="scientific">Raphidocelis subcapitata</name>
    <dbReference type="NCBI Taxonomy" id="307507"/>
    <lineage>
        <taxon>Eukaryota</taxon>
        <taxon>Viridiplantae</taxon>
        <taxon>Chlorophyta</taxon>
        <taxon>core chlorophytes</taxon>
        <taxon>Chlorophyceae</taxon>
        <taxon>CS clade</taxon>
        <taxon>Sphaeropleales</taxon>
        <taxon>Selenastraceae</taxon>
        <taxon>Raphidocelis</taxon>
    </lineage>
</organism>